<keyword evidence="2" id="KW-1185">Reference proteome</keyword>
<sequence length="120" mass="13752">MAEALRQLLDARQEKIADRLLDQCERGLVEQLNRSPVIGLHARLSYMLKGRLRRRSDRDGRHTPGFMPALAGVLNLWCREGRRSSIRSVLRELESDDLHVLASEKELDAEVASMLREFDA</sequence>
<proteinExistence type="predicted"/>
<organism evidence="1 2">
    <name type="scientific">Dyella koreensis</name>
    <dbReference type="NCBI Taxonomy" id="311235"/>
    <lineage>
        <taxon>Bacteria</taxon>
        <taxon>Pseudomonadati</taxon>
        <taxon>Pseudomonadota</taxon>
        <taxon>Gammaproteobacteria</taxon>
        <taxon>Lysobacterales</taxon>
        <taxon>Rhodanobacteraceae</taxon>
        <taxon>Dyella</taxon>
    </lineage>
</organism>
<evidence type="ECO:0000313" key="2">
    <source>
        <dbReference type="Proteomes" id="UP001620408"/>
    </source>
</evidence>
<reference evidence="1 2" key="1">
    <citation type="submission" date="2020-10" db="EMBL/GenBank/DDBJ databases">
        <title>Phylogeny of dyella-like bacteria.</title>
        <authorList>
            <person name="Fu J."/>
        </authorList>
    </citation>
    <scope>NUCLEOTIDE SEQUENCE [LARGE SCALE GENOMIC DNA]</scope>
    <source>
        <strain evidence="1 2">BB4</strain>
    </source>
</reference>
<comment type="caution">
    <text evidence="1">The sequence shown here is derived from an EMBL/GenBank/DDBJ whole genome shotgun (WGS) entry which is preliminary data.</text>
</comment>
<dbReference type="RefSeq" id="WP_379983259.1">
    <property type="nucleotide sequence ID" value="NZ_JADIKD010000012.1"/>
</dbReference>
<dbReference type="Proteomes" id="UP001620408">
    <property type="component" value="Unassembled WGS sequence"/>
</dbReference>
<dbReference type="EMBL" id="JADIKD010000012">
    <property type="protein sequence ID" value="MFK2919113.1"/>
    <property type="molecule type" value="Genomic_DNA"/>
</dbReference>
<gene>
    <name evidence="1" type="ORF">ISS97_17720</name>
</gene>
<accession>A0ABW8KBL7</accession>
<evidence type="ECO:0000313" key="1">
    <source>
        <dbReference type="EMBL" id="MFK2919113.1"/>
    </source>
</evidence>
<protein>
    <submittedName>
        <fullName evidence="1">Uncharacterized protein</fullName>
    </submittedName>
</protein>
<name>A0ABW8KBL7_9GAMM</name>